<dbReference type="Proteomes" id="UP001164746">
    <property type="component" value="Chromosome 13"/>
</dbReference>
<dbReference type="PANTHER" id="PTHR46319">
    <property type="entry name" value="ZINC FINGER FYVE DOMAIN-CONTAINING PROTEIN"/>
    <property type="match status" value="1"/>
</dbReference>
<feature type="region of interest" description="Disordered" evidence="1">
    <location>
        <begin position="101"/>
        <end position="212"/>
    </location>
</feature>
<accession>A0ABY7FPD8</accession>
<sequence>MIHRRELSTIIFFKDEDCAPGNELKPSGFQQYLERADQQSWSSLENYAPPESTKPSLYGGNIEDRATTNGHGSTSNVTNPQYDFPYEPETFDLSEADFAPSTDVEMRNPGQPHQHSLEKDGRPRSWSPTTDNGQPHPSVRRPNSLNLPPPPTIDPSDGGGDGDGGVEECSQEQGVPGSIDEELGRMQHEDGSTPAGAEGFTSEPEGGAEALFIPTDSGMMGPPPPYPSTLGQVFCSLCCNMKNKLPYMKNQEARVCVMCHSELQVLGAPPHPSNPEDYCSYVPPQQTPGATSQHPPSVLVPVLKRDGGSRRTEPKQVMFSDGIRPGGDLTELDGSSQASRQNSPRSRRLRTMGERTLKCLIPEDGFPPLALPKPDGPGTMLQLNPKTNDFMPDIKGTEIPEMGHSIFNQSFLGSREHGGFLYIRSTFQCVQKLPLPNPPFLFGILLQKWETPWAKVFPLRLLLRLGAEYRYYPCPLISNRNRKPVFFEIGHTIMNLLADFRNYQYMLPIIRGVTIHMEDKLMKVVNNSNEHVMAIAATFSSEADSHLVCLQNEDGNYQTQAINIQNKPRKLTGASFVVFNGALKTSSGLTAKSSIVEDGLMVQITPDSMLALKQAIKDMNDYPINCGVLGATRPDETVIVQWVEEDKNVNIGVKSPIDNMAFDGIESLKIHTMTDHVGEKYSIRWTEIFFIQVGYEAGAMGDKLPDVFMNDLDSELIPVIHRATQPDTVIVLELIFEVLE</sequence>
<dbReference type="InterPro" id="IPR037145">
    <property type="entry name" value="SARA_Smad-bd_sf"/>
</dbReference>
<dbReference type="InterPro" id="IPR013083">
    <property type="entry name" value="Znf_RING/FYVE/PHD"/>
</dbReference>
<evidence type="ECO:0000313" key="5">
    <source>
        <dbReference type="Proteomes" id="UP001164746"/>
    </source>
</evidence>
<feature type="compositionally biased region" description="Polar residues" evidence="1">
    <location>
        <begin position="67"/>
        <end position="81"/>
    </location>
</feature>
<dbReference type="Gene3D" id="3.30.500.40">
    <property type="match status" value="2"/>
</dbReference>
<dbReference type="SMART" id="SM01422">
    <property type="entry name" value="SARA"/>
    <property type="match status" value="1"/>
</dbReference>
<protein>
    <submittedName>
        <fullName evidence="4">ZFYV9-like protein</fullName>
    </submittedName>
</protein>
<dbReference type="InterPro" id="IPR022557">
    <property type="entry name" value="SARA-like_C"/>
</dbReference>
<dbReference type="SUPFAM" id="SSF57903">
    <property type="entry name" value="FYVE/PHD zinc finger"/>
    <property type="match status" value="1"/>
</dbReference>
<proteinExistence type="predicted"/>
<evidence type="ECO:0000259" key="3">
    <source>
        <dbReference type="SMART" id="SM01422"/>
    </source>
</evidence>
<feature type="compositionally biased region" description="Basic and acidic residues" evidence="1">
    <location>
        <begin position="304"/>
        <end position="314"/>
    </location>
</feature>
<dbReference type="PANTHER" id="PTHR46319:SF3">
    <property type="entry name" value="ZINC FINGER FYVE DOMAIN-CONTAINING PROTEIN"/>
    <property type="match status" value="1"/>
</dbReference>
<feature type="compositionally biased region" description="Basic and acidic residues" evidence="1">
    <location>
        <begin position="182"/>
        <end position="191"/>
    </location>
</feature>
<dbReference type="InterPro" id="IPR024608">
    <property type="entry name" value="SARA-like_SBD"/>
</dbReference>
<evidence type="ECO:0000259" key="2">
    <source>
        <dbReference type="SMART" id="SM01421"/>
    </source>
</evidence>
<feature type="compositionally biased region" description="Polar residues" evidence="1">
    <location>
        <begin position="333"/>
        <end position="344"/>
    </location>
</feature>
<dbReference type="Gene3D" id="3.30.1360.220">
    <property type="entry name" value="Domain of unknown function (DUF3480), N-terminal subdomain"/>
    <property type="match status" value="1"/>
</dbReference>
<evidence type="ECO:0000256" key="1">
    <source>
        <dbReference type="SAM" id="MobiDB-lite"/>
    </source>
</evidence>
<organism evidence="4 5">
    <name type="scientific">Mya arenaria</name>
    <name type="common">Soft-shell clam</name>
    <dbReference type="NCBI Taxonomy" id="6604"/>
    <lineage>
        <taxon>Eukaryota</taxon>
        <taxon>Metazoa</taxon>
        <taxon>Spiralia</taxon>
        <taxon>Lophotrochozoa</taxon>
        <taxon>Mollusca</taxon>
        <taxon>Bivalvia</taxon>
        <taxon>Autobranchia</taxon>
        <taxon>Heteroconchia</taxon>
        <taxon>Euheterodonta</taxon>
        <taxon>Imparidentia</taxon>
        <taxon>Neoheterodontei</taxon>
        <taxon>Myida</taxon>
        <taxon>Myoidea</taxon>
        <taxon>Myidae</taxon>
        <taxon>Mya</taxon>
    </lineage>
</organism>
<dbReference type="InterPro" id="IPR011011">
    <property type="entry name" value="Znf_FYVE_PHD"/>
</dbReference>
<dbReference type="SMART" id="SM01421">
    <property type="entry name" value="DUF3480"/>
    <property type="match status" value="1"/>
</dbReference>
<dbReference type="Gene3D" id="4.10.720.10">
    <property type="entry name" value="Smad anchor for receptor activation, Smad-binding domain"/>
    <property type="match status" value="1"/>
</dbReference>
<reference evidence="4" key="1">
    <citation type="submission" date="2022-11" db="EMBL/GenBank/DDBJ databases">
        <title>Centuries of genome instability and evolution in soft-shell clam transmissible cancer (bioRxiv).</title>
        <authorList>
            <person name="Hart S.F.M."/>
            <person name="Yonemitsu M.A."/>
            <person name="Giersch R.M."/>
            <person name="Beal B.F."/>
            <person name="Arriagada G."/>
            <person name="Davis B.W."/>
            <person name="Ostrander E.A."/>
            <person name="Goff S.P."/>
            <person name="Metzger M.J."/>
        </authorList>
    </citation>
    <scope>NUCLEOTIDE SEQUENCE</scope>
    <source>
        <strain evidence="4">MELC-2E11</strain>
        <tissue evidence="4">Siphon/mantle</tissue>
    </source>
</reference>
<feature type="region of interest" description="Disordered" evidence="1">
    <location>
        <begin position="304"/>
        <end position="350"/>
    </location>
</feature>
<feature type="domain" description="Smad anchor for receptor activation-like C-terminal" evidence="2">
    <location>
        <begin position="435"/>
        <end position="720"/>
    </location>
</feature>
<feature type="compositionally biased region" description="Polar residues" evidence="1">
    <location>
        <begin position="126"/>
        <end position="135"/>
    </location>
</feature>
<evidence type="ECO:0000313" key="4">
    <source>
        <dbReference type="EMBL" id="WAR23925.1"/>
    </source>
</evidence>
<dbReference type="Gene3D" id="3.30.40.10">
    <property type="entry name" value="Zinc/RING finger domain, C3HC4 (zinc finger)"/>
    <property type="match status" value="1"/>
</dbReference>
<feature type="region of interest" description="Disordered" evidence="1">
    <location>
        <begin position="36"/>
        <end position="88"/>
    </location>
</feature>
<dbReference type="EMBL" id="CP111024">
    <property type="protein sequence ID" value="WAR23925.1"/>
    <property type="molecule type" value="Genomic_DNA"/>
</dbReference>
<dbReference type="Pfam" id="PF11979">
    <property type="entry name" value="SARA_C"/>
    <property type="match status" value="1"/>
</dbReference>
<name>A0ABY7FPD8_MYAAR</name>
<feature type="domain" description="Smad anchor for receptor activation-like Smad-binding" evidence="3">
    <location>
        <begin position="269"/>
        <end position="304"/>
    </location>
</feature>
<keyword evidence="5" id="KW-1185">Reference proteome</keyword>
<gene>
    <name evidence="4" type="ORF">MAR_037594</name>
</gene>